<accession>A0A1S2VJ00</accession>
<comment type="caution">
    <text evidence="1">The sequence shown here is derived from an EMBL/GenBank/DDBJ whole genome shotgun (WGS) entry which is preliminary data.</text>
</comment>
<sequence>MAQRISGSGSEFLSYIGVDGNVYSYQYKYDQNKGFLSDTTLQITLPDTVKAVKIQRGYAGSYATTINAPSWDYGTIDYVLGTDGNIYKFVDGLPPAVKVDLGTYKFQDFIVRDPWQFLAPNGTVGPINSALSRSDQLLYSLDLVVQGGAPFISATRAMLSGVPQARYTLYVWPTVDFKISKIWPCSDTDTGFTILKSADNNHSYAINTRLSDALEPYGSLGSTYNKSINISLGTLWFYYNNASNAYGPYKLINCQN</sequence>
<evidence type="ECO:0000313" key="2">
    <source>
        <dbReference type="Proteomes" id="UP000181790"/>
    </source>
</evidence>
<keyword evidence="2" id="KW-1185">Reference proteome</keyword>
<dbReference type="EMBL" id="MORL01000006">
    <property type="protein sequence ID" value="OIN58747.1"/>
    <property type="molecule type" value="Genomic_DNA"/>
</dbReference>
<dbReference type="AlphaFoldDB" id="A0A1S2VJ00"/>
<organism evidence="1 2">
    <name type="scientific">Arsenicibacter rosenii</name>
    <dbReference type="NCBI Taxonomy" id="1750698"/>
    <lineage>
        <taxon>Bacteria</taxon>
        <taxon>Pseudomonadati</taxon>
        <taxon>Bacteroidota</taxon>
        <taxon>Cytophagia</taxon>
        <taxon>Cytophagales</taxon>
        <taxon>Spirosomataceae</taxon>
        <taxon>Arsenicibacter</taxon>
    </lineage>
</organism>
<gene>
    <name evidence="1" type="ORF">BLX24_14430</name>
</gene>
<name>A0A1S2VJ00_9BACT</name>
<proteinExistence type="predicted"/>
<evidence type="ECO:0000313" key="1">
    <source>
        <dbReference type="EMBL" id="OIN58747.1"/>
    </source>
</evidence>
<protein>
    <submittedName>
        <fullName evidence="1">Uncharacterized protein</fullName>
    </submittedName>
</protein>
<reference evidence="1 2" key="1">
    <citation type="submission" date="2016-10" db="EMBL/GenBank/DDBJ databases">
        <title>Arsenicibacter rosenii gen. nov., sp. nov., an efficient arsenic-methylating bacterium isolated from an arsenic-contaminated paddy soil.</title>
        <authorList>
            <person name="Huang K."/>
        </authorList>
    </citation>
    <scope>NUCLEOTIDE SEQUENCE [LARGE SCALE GENOMIC DNA]</scope>
    <source>
        <strain evidence="1 2">SM-1</strain>
    </source>
</reference>
<dbReference type="Proteomes" id="UP000181790">
    <property type="component" value="Unassembled WGS sequence"/>
</dbReference>